<evidence type="ECO:0000259" key="11">
    <source>
        <dbReference type="PROSITE" id="PS50850"/>
    </source>
</evidence>
<dbReference type="PANTHER" id="PTHR48022:SF5">
    <property type="entry name" value="ALPHA-GLUCOSIDES PERMEASE MPH2-RELATED"/>
    <property type="match status" value="1"/>
</dbReference>
<evidence type="ECO:0000256" key="1">
    <source>
        <dbReference type="ARBA" id="ARBA00004141"/>
    </source>
</evidence>
<dbReference type="SUPFAM" id="SSF103473">
    <property type="entry name" value="MFS general substrate transporter"/>
    <property type="match status" value="1"/>
</dbReference>
<dbReference type="Proteomes" id="UP000245771">
    <property type="component" value="Unassembled WGS sequence"/>
</dbReference>
<keyword evidence="6 10" id="KW-0472">Membrane</keyword>
<dbReference type="NCBIfam" id="TIGR00879">
    <property type="entry name" value="SP"/>
    <property type="match status" value="1"/>
</dbReference>
<protein>
    <submittedName>
        <fullName evidence="12">Sugar transporter</fullName>
    </submittedName>
</protein>
<dbReference type="OrthoDB" id="6612291at2759"/>
<comment type="subcellular location">
    <subcellularLocation>
        <location evidence="1">Membrane</location>
        <topology evidence="1">Multi-pass membrane protein</topology>
    </subcellularLocation>
</comment>
<gene>
    <name evidence="12" type="ORF">FA14DRAFT_167251</name>
</gene>
<dbReference type="Gene3D" id="1.20.1250.20">
    <property type="entry name" value="MFS general substrate transporter like domains"/>
    <property type="match status" value="1"/>
</dbReference>
<evidence type="ECO:0000313" key="13">
    <source>
        <dbReference type="Proteomes" id="UP000245771"/>
    </source>
</evidence>
<dbReference type="EMBL" id="KZ819603">
    <property type="protein sequence ID" value="PWN34623.1"/>
    <property type="molecule type" value="Genomic_DNA"/>
</dbReference>
<dbReference type="PROSITE" id="PS50850">
    <property type="entry name" value="MFS"/>
    <property type="match status" value="1"/>
</dbReference>
<feature type="transmembrane region" description="Helical" evidence="10">
    <location>
        <begin position="194"/>
        <end position="217"/>
    </location>
</feature>
<feature type="transmembrane region" description="Helical" evidence="10">
    <location>
        <begin position="229"/>
        <end position="246"/>
    </location>
</feature>
<dbReference type="InterPro" id="IPR003663">
    <property type="entry name" value="Sugar/inositol_transpt"/>
</dbReference>
<dbReference type="FunFam" id="1.20.1250.20:FF:000078">
    <property type="entry name" value="MFS maltose transporter, putative"/>
    <property type="match status" value="1"/>
</dbReference>
<keyword evidence="13" id="KW-1185">Reference proteome</keyword>
<dbReference type="GO" id="GO:0005351">
    <property type="term" value="F:carbohydrate:proton symporter activity"/>
    <property type="evidence" value="ECO:0007669"/>
    <property type="project" value="TreeGrafter"/>
</dbReference>
<dbReference type="InterPro" id="IPR020846">
    <property type="entry name" value="MFS_dom"/>
</dbReference>
<dbReference type="InterPro" id="IPR036259">
    <property type="entry name" value="MFS_trans_sf"/>
</dbReference>
<organism evidence="12 13">
    <name type="scientific">Meira miltonrushii</name>
    <dbReference type="NCBI Taxonomy" id="1280837"/>
    <lineage>
        <taxon>Eukaryota</taxon>
        <taxon>Fungi</taxon>
        <taxon>Dikarya</taxon>
        <taxon>Basidiomycota</taxon>
        <taxon>Ustilaginomycotina</taxon>
        <taxon>Exobasidiomycetes</taxon>
        <taxon>Exobasidiales</taxon>
        <taxon>Brachybasidiaceae</taxon>
        <taxon>Meira</taxon>
    </lineage>
</organism>
<feature type="region of interest" description="Disordered" evidence="9">
    <location>
        <begin position="538"/>
        <end position="566"/>
    </location>
</feature>
<evidence type="ECO:0000256" key="7">
    <source>
        <dbReference type="ARBA" id="ARBA00049119"/>
    </source>
</evidence>
<sequence>MSDSSSENFVRIDEKAAAKIASAVGDYKGLVQDASHATKREKRMGVIEAIRTYPMAVFFSVGISLAIVMEGYDTMLLGNFYAQPAFQKKFGTCKEDGSCQLTSAWQTGLANGTQIGSITGLLCVGWLSDNIGYRKTMMGSLFFMASFIFLPFFAQNKVTLLFGQLLQGIPWGIYQSLAIAYAADVCPVTLRYLLTTYVNLCWVFGQLIAAGVLRACVNKTDHWAWRLPYALQWMWILPIFLVVYFAPESPYYLVRKGQIKEAEEVVARLQSKDGTAEDARRTVAMMKHTNELEIAATEGASYLDLFRGTALRRTEISVMAWSAQQWCGSNLMGWSTYFLIQAGVPTEKAFDLNIGNSGIGAIGTISSWFTMQYLGRRQLYIIGETLMFLDLLAIAIVACAGGSGYIIGGLLLCLTCLYDASVGPVCYCLVGEVPSTRLRAKSNAFSRLTYNLSAIALNSLGPKMLNPGDWNMGGKAAFVWMGTDAVMILWAWFRLPETKDRSLSELDVLFENKVPTRKFKRTKVDQFGLVDGDDIENKKQIDSTEEDDEKKKVENGANVEVHTLTA</sequence>
<keyword evidence="12" id="KW-0762">Sugar transport</keyword>
<evidence type="ECO:0000256" key="3">
    <source>
        <dbReference type="ARBA" id="ARBA00022448"/>
    </source>
</evidence>
<dbReference type="RefSeq" id="XP_025354925.1">
    <property type="nucleotide sequence ID" value="XM_025500076.1"/>
</dbReference>
<proteinExistence type="inferred from homology"/>
<evidence type="ECO:0000256" key="4">
    <source>
        <dbReference type="ARBA" id="ARBA00022692"/>
    </source>
</evidence>
<evidence type="ECO:0000256" key="5">
    <source>
        <dbReference type="ARBA" id="ARBA00022989"/>
    </source>
</evidence>
<dbReference type="InterPro" id="IPR005828">
    <property type="entry name" value="MFS_sugar_transport-like"/>
</dbReference>
<feature type="transmembrane region" description="Helical" evidence="10">
    <location>
        <begin position="49"/>
        <end position="69"/>
    </location>
</feature>
<keyword evidence="3 8" id="KW-0813">Transport</keyword>
<dbReference type="GO" id="GO:0016020">
    <property type="term" value="C:membrane"/>
    <property type="evidence" value="ECO:0007669"/>
    <property type="project" value="UniProtKB-SubCell"/>
</dbReference>
<dbReference type="Pfam" id="PF00083">
    <property type="entry name" value="Sugar_tr"/>
    <property type="match status" value="1"/>
</dbReference>
<keyword evidence="4 10" id="KW-0812">Transmembrane</keyword>
<feature type="domain" description="Major facilitator superfamily (MFS) profile" evidence="11">
    <location>
        <begin position="59"/>
        <end position="499"/>
    </location>
</feature>
<comment type="catalytic activity">
    <reaction evidence="7">
        <text>myo-inositol(out) + H(+)(out) = myo-inositol(in) + H(+)(in)</text>
        <dbReference type="Rhea" id="RHEA:60364"/>
        <dbReference type="ChEBI" id="CHEBI:15378"/>
        <dbReference type="ChEBI" id="CHEBI:17268"/>
    </reaction>
</comment>
<dbReference type="PANTHER" id="PTHR48022">
    <property type="entry name" value="PLASTIDIC GLUCOSE TRANSPORTER 4"/>
    <property type="match status" value="1"/>
</dbReference>
<evidence type="ECO:0000256" key="9">
    <source>
        <dbReference type="SAM" id="MobiDB-lite"/>
    </source>
</evidence>
<feature type="transmembrane region" description="Helical" evidence="10">
    <location>
        <begin position="136"/>
        <end position="154"/>
    </location>
</feature>
<accession>A0A316VEB1</accession>
<dbReference type="InterPro" id="IPR050360">
    <property type="entry name" value="MFS_Sugar_Transporters"/>
</dbReference>
<evidence type="ECO:0000256" key="2">
    <source>
        <dbReference type="ARBA" id="ARBA00010992"/>
    </source>
</evidence>
<feature type="transmembrane region" description="Helical" evidence="10">
    <location>
        <begin position="472"/>
        <end position="493"/>
    </location>
</feature>
<evidence type="ECO:0000313" key="12">
    <source>
        <dbReference type="EMBL" id="PWN34623.1"/>
    </source>
</evidence>
<keyword evidence="5 10" id="KW-1133">Transmembrane helix</keyword>
<evidence type="ECO:0000256" key="8">
    <source>
        <dbReference type="RuleBase" id="RU003346"/>
    </source>
</evidence>
<feature type="transmembrane region" description="Helical" evidence="10">
    <location>
        <begin position="386"/>
        <end position="407"/>
    </location>
</feature>
<dbReference type="GeneID" id="37021857"/>
<name>A0A316VEB1_9BASI</name>
<feature type="transmembrane region" description="Helical" evidence="10">
    <location>
        <begin position="161"/>
        <end position="182"/>
    </location>
</feature>
<evidence type="ECO:0000256" key="6">
    <source>
        <dbReference type="ARBA" id="ARBA00023136"/>
    </source>
</evidence>
<comment type="similarity">
    <text evidence="2 8">Belongs to the major facilitator superfamily. Sugar transporter (TC 2.A.1.1) family.</text>
</comment>
<dbReference type="STRING" id="1280837.A0A316VEB1"/>
<dbReference type="InParanoid" id="A0A316VEB1"/>
<evidence type="ECO:0000256" key="10">
    <source>
        <dbReference type="SAM" id="Phobius"/>
    </source>
</evidence>
<reference evidence="12 13" key="1">
    <citation type="journal article" date="2018" name="Mol. Biol. Evol.">
        <title>Broad Genomic Sampling Reveals a Smut Pathogenic Ancestry of the Fungal Clade Ustilaginomycotina.</title>
        <authorList>
            <person name="Kijpornyongpan T."/>
            <person name="Mondo S.J."/>
            <person name="Barry K."/>
            <person name="Sandor L."/>
            <person name="Lee J."/>
            <person name="Lipzen A."/>
            <person name="Pangilinan J."/>
            <person name="LaButti K."/>
            <person name="Hainaut M."/>
            <person name="Henrissat B."/>
            <person name="Grigoriev I.V."/>
            <person name="Spatafora J.W."/>
            <person name="Aime M.C."/>
        </authorList>
    </citation>
    <scope>NUCLEOTIDE SEQUENCE [LARGE SCALE GENOMIC DNA]</scope>
    <source>
        <strain evidence="12 13">MCA 3882</strain>
    </source>
</reference>
<dbReference type="AlphaFoldDB" id="A0A316VEB1"/>